<name>A0A4S2H1C0_9PROT</name>
<feature type="region of interest" description="Disordered" evidence="1">
    <location>
        <begin position="555"/>
        <end position="579"/>
    </location>
</feature>
<gene>
    <name evidence="2" type="ORF">E5163_08835</name>
</gene>
<sequence>MAGRDTHFEVFFKKHKKAGWALSDARERREDALAIAEQLRALHPSASVRVTREDFDEATRTFRSVTIFHSGPEKFEEVREKTGQATLPCLTPADLAGPAARETTRRVLGPWLERHQICPMELLYRPDMIEKLDSSDTDLQHAIQKIAVARAQNTDASVHAYVRLLTELVQKGIDQARREASRKAKTPKAASFAALAEKIVAEGSAEKRLRTAIAEELAECSGMPAKAERLLDMLDDMPADPEAAKFAEAQADAFLAELLSFERAMRAVLGEPKDPGEEVVRLTTIYEGRPTAEDLAAAPDSARRLAAKFKAKGLPATHGEIAARILTALRSPKRFKPKSVMEEIALARALAMRLIAASGPNLHPDALVEAFTHRSARLLAPEAIEEALKGAETPADELARLLSMEDNLVGEMNKKKLASYVRAKLAGNACEVWFCRGPGQPLERLARLSRLQTRALAGTFPQADKGEMAEAFDALGLKVLEASGIIEKIAASPQPALSRAGALLKLAAQGMLPQGRCMSDAQARAMRLLSSEMGRREAAMPESAQKLQEIQALMADLAPEHRLEPEAESEADADGEGVA</sequence>
<dbReference type="EMBL" id="SRXW01000002">
    <property type="protein sequence ID" value="TGY89213.1"/>
    <property type="molecule type" value="Genomic_DNA"/>
</dbReference>
<accession>A0A4S2H1C0</accession>
<organism evidence="2 3">
    <name type="scientific">Marinicauda algicola</name>
    <dbReference type="NCBI Taxonomy" id="2029849"/>
    <lineage>
        <taxon>Bacteria</taxon>
        <taxon>Pseudomonadati</taxon>
        <taxon>Pseudomonadota</taxon>
        <taxon>Alphaproteobacteria</taxon>
        <taxon>Maricaulales</taxon>
        <taxon>Maricaulaceae</taxon>
        <taxon>Marinicauda</taxon>
    </lineage>
</organism>
<protein>
    <submittedName>
        <fullName evidence="2">Uncharacterized protein</fullName>
    </submittedName>
</protein>
<proteinExistence type="predicted"/>
<dbReference type="OrthoDB" id="8481837at2"/>
<keyword evidence="3" id="KW-1185">Reference proteome</keyword>
<dbReference type="RefSeq" id="WP_135995753.1">
    <property type="nucleotide sequence ID" value="NZ_CP071057.1"/>
</dbReference>
<evidence type="ECO:0000313" key="3">
    <source>
        <dbReference type="Proteomes" id="UP000308054"/>
    </source>
</evidence>
<evidence type="ECO:0000256" key="1">
    <source>
        <dbReference type="SAM" id="MobiDB-lite"/>
    </source>
</evidence>
<dbReference type="AlphaFoldDB" id="A0A4S2H1C0"/>
<dbReference type="Proteomes" id="UP000308054">
    <property type="component" value="Unassembled WGS sequence"/>
</dbReference>
<evidence type="ECO:0000313" key="2">
    <source>
        <dbReference type="EMBL" id="TGY89213.1"/>
    </source>
</evidence>
<comment type="caution">
    <text evidence="2">The sequence shown here is derived from an EMBL/GenBank/DDBJ whole genome shotgun (WGS) entry which is preliminary data.</text>
</comment>
<reference evidence="2 3" key="1">
    <citation type="journal article" date="2017" name="Int. J. Syst. Evol. Microbiol.">
        <title>Marinicauda algicola sp. nov., isolated from a marine red alga Rhodosorus marinus.</title>
        <authorList>
            <person name="Jeong S.E."/>
            <person name="Jeon S.H."/>
            <person name="Chun B.H."/>
            <person name="Kim D.W."/>
            <person name="Jeon C.O."/>
        </authorList>
    </citation>
    <scope>NUCLEOTIDE SEQUENCE [LARGE SCALE GENOMIC DNA]</scope>
    <source>
        <strain evidence="2 3">JCM 31718</strain>
    </source>
</reference>
<feature type="compositionally biased region" description="Acidic residues" evidence="1">
    <location>
        <begin position="566"/>
        <end position="579"/>
    </location>
</feature>